<dbReference type="HOGENOM" id="CLU_014254_3_0_1"/>
<evidence type="ECO:0000313" key="12">
    <source>
        <dbReference type="EMBL" id="CCK72974.1"/>
    </source>
</evidence>
<dbReference type="PANTHER" id="PTHR11751">
    <property type="entry name" value="ALANINE AMINOTRANSFERASE"/>
    <property type="match status" value="1"/>
</dbReference>
<dbReference type="KEGG" id="kng:KNAG_0M01210"/>
<protein>
    <recommendedName>
        <fullName evidence="7">Glutamate pyruvate transaminase</fullName>
    </recommendedName>
    <alternativeName>
        <fullName evidence="8">Glutamic--alanine transaminase</fullName>
    </alternativeName>
    <alternativeName>
        <fullName evidence="9">Glutamic--pyruvic transaminase</fullName>
    </alternativeName>
</protein>
<evidence type="ECO:0000256" key="1">
    <source>
        <dbReference type="ARBA" id="ARBA00001933"/>
    </source>
</evidence>
<dbReference type="FunFam" id="1.10.287.1970:FF:000001">
    <property type="entry name" value="Alanine aminotransferase 2"/>
    <property type="match status" value="1"/>
</dbReference>
<dbReference type="FunFam" id="3.40.640.10:FF:000012">
    <property type="entry name" value="alanine aminotransferase 2"/>
    <property type="match status" value="1"/>
</dbReference>
<dbReference type="Proteomes" id="UP000006310">
    <property type="component" value="Chromosome 13"/>
</dbReference>
<comment type="cofactor">
    <cofactor evidence="1">
        <name>pyridoxal 5'-phosphate</name>
        <dbReference type="ChEBI" id="CHEBI:597326"/>
    </cofactor>
</comment>
<keyword evidence="5" id="KW-0663">Pyridoxal phosphate</keyword>
<dbReference type="Gene3D" id="1.10.287.1970">
    <property type="match status" value="1"/>
</dbReference>
<dbReference type="InterPro" id="IPR015421">
    <property type="entry name" value="PyrdxlP-dep_Trfase_major"/>
</dbReference>
<reference evidence="13" key="2">
    <citation type="submission" date="2012-08" db="EMBL/GenBank/DDBJ databases">
        <title>Genome sequence of Kazachstania naganishii.</title>
        <authorList>
            <person name="Gordon J.L."/>
            <person name="Armisen D."/>
            <person name="Proux-Wera E."/>
            <person name="OhEigeartaigh S.S."/>
            <person name="Byrne K.P."/>
            <person name="Wolfe K.H."/>
        </authorList>
    </citation>
    <scope>NUCLEOTIDE SEQUENCE [LARGE SCALE GENOMIC DNA]</scope>
    <source>
        <strain evidence="13">ATCC MYA-139 / BCRC 22969 / CBS 8797 / CCRC 22969 / KCTC 17520 / NBRC 10181 / NCYC 3082</strain>
    </source>
</reference>
<dbReference type="RefSeq" id="XP_022467218.1">
    <property type="nucleotide sequence ID" value="XM_022610976.1"/>
</dbReference>
<comment type="subunit">
    <text evidence="2">Homodimer.</text>
</comment>
<gene>
    <name evidence="12" type="primary">KNAG0M01210</name>
    <name evidence="12" type="ordered locus">KNAG_0M01210</name>
</gene>
<dbReference type="GO" id="GO:0042853">
    <property type="term" value="P:L-alanine catabolic process"/>
    <property type="evidence" value="ECO:0007669"/>
    <property type="project" value="UniProtKB-UniPathway"/>
</dbReference>
<dbReference type="CDD" id="cd00609">
    <property type="entry name" value="AAT_like"/>
    <property type="match status" value="1"/>
</dbReference>
<dbReference type="InterPro" id="IPR015422">
    <property type="entry name" value="PyrdxlP-dep_Trfase_small"/>
</dbReference>
<dbReference type="Gene3D" id="3.40.640.10">
    <property type="entry name" value="Type I PLP-dependent aspartate aminotransferase-like (Major domain)"/>
    <property type="match status" value="1"/>
</dbReference>
<evidence type="ECO:0000256" key="10">
    <source>
        <dbReference type="SAM" id="MobiDB-lite"/>
    </source>
</evidence>
<proteinExistence type="inferred from homology"/>
<evidence type="ECO:0000256" key="5">
    <source>
        <dbReference type="ARBA" id="ARBA00022898"/>
    </source>
</evidence>
<evidence type="ECO:0000256" key="7">
    <source>
        <dbReference type="ARBA" id="ARBA00077894"/>
    </source>
</evidence>
<dbReference type="eggNOG" id="KOG0258">
    <property type="taxonomic scope" value="Eukaryota"/>
</dbReference>
<dbReference type="OrthoDB" id="1732682at2759"/>
<evidence type="ECO:0000313" key="13">
    <source>
        <dbReference type="Proteomes" id="UP000006310"/>
    </source>
</evidence>
<reference evidence="12 13" key="1">
    <citation type="journal article" date="2011" name="Proc. Natl. Acad. Sci. U.S.A.">
        <title>Evolutionary erosion of yeast sex chromosomes by mating-type switching accidents.</title>
        <authorList>
            <person name="Gordon J.L."/>
            <person name="Armisen D."/>
            <person name="Proux-Wera E."/>
            <person name="Oheigeartaigh S.S."/>
            <person name="Byrne K.P."/>
            <person name="Wolfe K.H."/>
        </authorList>
    </citation>
    <scope>NUCLEOTIDE SEQUENCE [LARGE SCALE GENOMIC DNA]</scope>
    <source>
        <strain evidence="13">ATCC MYA-139 / BCRC 22969 / CBS 8797 / CCRC 22969 / KCTC 17520 / NBRC 10181 / NCYC 3082</strain>
    </source>
</reference>
<feature type="region of interest" description="Disordered" evidence="10">
    <location>
        <begin position="1"/>
        <end position="30"/>
    </location>
</feature>
<dbReference type="GO" id="GO:0008483">
    <property type="term" value="F:transaminase activity"/>
    <property type="evidence" value="ECO:0007669"/>
    <property type="project" value="UniProtKB-KW"/>
</dbReference>
<sequence length="521" mass="58067">MILSNEQKQMHWTTSSSKKRQHTGDDSTVSGLAFEPARKLGADDLNKNIIDAEYAVRGAIPMKAEELEIQLSQQPDLLPFNAITVANIGNPQQLDQKPLTFSRQVVSILQYPPLLDYEEQLVTSGAYKRDAFKRAAVLLEQIGGSVGAYSLAQGVYGIRESVADFITRRDEGETASPDDIFLTDGASKAATYLLSILCRDSSTGIMIPIPQYPLYTASITMYNSVMLPYYLDEESGWSTKAEEIEQQVIDSIKRGVTPRVIVVINPGNPTGAVLSFDTIAQILTIAAKYGIVVLADEVYQNNIYKGVKFHSMKKVLRSLQRDHPNGEYDNVQLASMHSTSKGVSGECGQRGGYMELVGFSNEVRQVILKLASISICSVVTGQALVDLMLNPPREGDDSYELDVRERKEIHNNMKTRGYLLYDTFQKLEGIECQEPQGAMYLFPKLLLSKKAIEEAKSLGLQPDEFYCHRLLDTTGICTVPGSGFGQKEGTYHVRTTFLAPGTQWIKDWETFHKAFYDKYRD</sequence>
<evidence type="ECO:0000256" key="6">
    <source>
        <dbReference type="ARBA" id="ARBA00025785"/>
    </source>
</evidence>
<keyword evidence="4" id="KW-0808">Transferase</keyword>
<dbReference type="InterPro" id="IPR015424">
    <property type="entry name" value="PyrdxlP-dep_Trfase"/>
</dbReference>
<dbReference type="Gene3D" id="3.90.1150.10">
    <property type="entry name" value="Aspartate Aminotransferase, domain 1"/>
    <property type="match status" value="1"/>
</dbReference>
<dbReference type="UniPathway" id="UPA00528">
    <property type="reaction ID" value="UER00586"/>
</dbReference>
<evidence type="ECO:0000259" key="11">
    <source>
        <dbReference type="Pfam" id="PF00155"/>
    </source>
</evidence>
<dbReference type="OMA" id="AYMARTM"/>
<dbReference type="STRING" id="1071383.J7SAS2"/>
<name>J7SAS2_HUIN7</name>
<dbReference type="InterPro" id="IPR045088">
    <property type="entry name" value="ALAT1/2-like"/>
</dbReference>
<organism evidence="12 13">
    <name type="scientific">Huiozyma naganishii (strain ATCC MYA-139 / BCRC 22969 / CBS 8797 / KCTC 17520 / NBRC 10181 / NCYC 3082 / Yp74L-3)</name>
    <name type="common">Yeast</name>
    <name type="synonym">Kazachstania naganishii</name>
    <dbReference type="NCBI Taxonomy" id="1071383"/>
    <lineage>
        <taxon>Eukaryota</taxon>
        <taxon>Fungi</taxon>
        <taxon>Dikarya</taxon>
        <taxon>Ascomycota</taxon>
        <taxon>Saccharomycotina</taxon>
        <taxon>Saccharomycetes</taxon>
        <taxon>Saccharomycetales</taxon>
        <taxon>Saccharomycetaceae</taxon>
        <taxon>Huiozyma</taxon>
    </lineage>
</organism>
<evidence type="ECO:0000256" key="2">
    <source>
        <dbReference type="ARBA" id="ARBA00011738"/>
    </source>
</evidence>
<comment type="similarity">
    <text evidence="6">Belongs to the class-I pyridoxal-phosphate-dependent aminotransferase family. Alanine aminotransferase subfamily.</text>
</comment>
<dbReference type="GO" id="GO:0030170">
    <property type="term" value="F:pyridoxal phosphate binding"/>
    <property type="evidence" value="ECO:0007669"/>
    <property type="project" value="EnsemblFungi"/>
</dbReference>
<dbReference type="InterPro" id="IPR004839">
    <property type="entry name" value="Aminotransferase_I/II_large"/>
</dbReference>
<keyword evidence="13" id="KW-1185">Reference proteome</keyword>
<dbReference type="SUPFAM" id="SSF53383">
    <property type="entry name" value="PLP-dependent transferases"/>
    <property type="match status" value="1"/>
</dbReference>
<dbReference type="Pfam" id="PF00155">
    <property type="entry name" value="Aminotran_1_2"/>
    <property type="match status" value="1"/>
</dbReference>
<evidence type="ECO:0000256" key="9">
    <source>
        <dbReference type="ARBA" id="ARBA00080525"/>
    </source>
</evidence>
<feature type="compositionally biased region" description="Polar residues" evidence="10">
    <location>
        <begin position="1"/>
        <end position="16"/>
    </location>
</feature>
<evidence type="ECO:0000256" key="3">
    <source>
        <dbReference type="ARBA" id="ARBA00022576"/>
    </source>
</evidence>
<keyword evidence="3" id="KW-0032">Aminotransferase</keyword>
<dbReference type="FunFam" id="3.90.1150.10:FF:000010">
    <property type="entry name" value="Alanine aminotransferase 2"/>
    <property type="match status" value="1"/>
</dbReference>
<dbReference type="GeneID" id="34528754"/>
<dbReference type="AlphaFoldDB" id="J7SAS2"/>
<dbReference type="EMBL" id="HE978326">
    <property type="protein sequence ID" value="CCK72974.1"/>
    <property type="molecule type" value="Genomic_DNA"/>
</dbReference>
<feature type="domain" description="Aminotransferase class I/classII large" evidence="11">
    <location>
        <begin position="124"/>
        <end position="502"/>
    </location>
</feature>
<dbReference type="PANTHER" id="PTHR11751:SF29">
    <property type="entry name" value="ALANINE TRANSAMINASE"/>
    <property type="match status" value="1"/>
</dbReference>
<evidence type="ECO:0000256" key="4">
    <source>
        <dbReference type="ARBA" id="ARBA00022679"/>
    </source>
</evidence>
<evidence type="ECO:0000256" key="8">
    <source>
        <dbReference type="ARBA" id="ARBA00078532"/>
    </source>
</evidence>
<accession>J7SAS2</accession>